<accession>A0A6B0V983</accession>
<organism evidence="2">
    <name type="scientific">Ixodes ricinus</name>
    <name type="common">Common tick</name>
    <name type="synonym">Acarus ricinus</name>
    <dbReference type="NCBI Taxonomy" id="34613"/>
    <lineage>
        <taxon>Eukaryota</taxon>
        <taxon>Metazoa</taxon>
        <taxon>Ecdysozoa</taxon>
        <taxon>Arthropoda</taxon>
        <taxon>Chelicerata</taxon>
        <taxon>Arachnida</taxon>
        <taxon>Acari</taxon>
        <taxon>Parasitiformes</taxon>
        <taxon>Ixodida</taxon>
        <taxon>Ixodoidea</taxon>
        <taxon>Ixodidae</taxon>
        <taxon>Ixodinae</taxon>
        <taxon>Ixodes</taxon>
    </lineage>
</organism>
<feature type="chain" id="PRO_5025458879" evidence="1">
    <location>
        <begin position="23"/>
        <end position="359"/>
    </location>
</feature>
<reference evidence="2" key="1">
    <citation type="submission" date="2019-12" db="EMBL/GenBank/DDBJ databases">
        <title>An insight into the sialome of adult female Ixodes ricinus ticks feeding for 6 days.</title>
        <authorList>
            <person name="Perner J."/>
            <person name="Ribeiro J.M.C."/>
        </authorList>
    </citation>
    <scope>NUCLEOTIDE SEQUENCE</scope>
    <source>
        <strain evidence="2">Semi-engorged</strain>
        <tissue evidence="2">Salivary glands</tissue>
    </source>
</reference>
<name>A0A6B0V983_IXORI</name>
<evidence type="ECO:0000256" key="1">
    <source>
        <dbReference type="SAM" id="SignalP"/>
    </source>
</evidence>
<protein>
    <submittedName>
        <fullName evidence="2">Putative secreted protein</fullName>
    </submittedName>
</protein>
<feature type="signal peptide" evidence="1">
    <location>
        <begin position="1"/>
        <end position="22"/>
    </location>
</feature>
<dbReference type="AlphaFoldDB" id="A0A6B0V983"/>
<dbReference type="EMBL" id="GIFC01016646">
    <property type="protein sequence ID" value="MXU98729.1"/>
    <property type="molecule type" value="Transcribed_RNA"/>
</dbReference>
<keyword evidence="1" id="KW-0732">Signal</keyword>
<evidence type="ECO:0000313" key="2">
    <source>
        <dbReference type="EMBL" id="MXU98729.1"/>
    </source>
</evidence>
<sequence>MFGIVRGLDVFVVAALFARCPCEEHLGQGGLKDVQHALAGLVPRLGAELGPVGDHQVLQAVGARTRQLLVVLLDAPVKLDEEVVEQQVSQHVVVLGEDVHDGVQGVVAGGGHPLRLLVVPLGQLHVVEDAEDDLKQVLPPVGPERGTVRLHHLEHHRQGACPDVQLAPVDDAGELEEDGEPAAHPDPVLLGHRLILHVVVPERLGLLRHVLGAVPDQPDRLHRCVRKAGVACKLRQALDRVLKGVHECEEVPSVGLGDNAPRCLESELHNALVPVRGRQVEHAEDVLPARLDVGRLGVDHLCHAAHHHVPDGGRPVALDDVLEGPQEVLLEPEVGKLALLNELHRQLSQGVEGEEGHVL</sequence>
<proteinExistence type="predicted"/>